<protein>
    <recommendedName>
        <fullName evidence="1">Zinc finger CGNR domain-containing protein</fullName>
    </recommendedName>
</protein>
<feature type="domain" description="Zinc finger CGNR" evidence="1">
    <location>
        <begin position="146"/>
        <end position="188"/>
    </location>
</feature>
<evidence type="ECO:0000259" key="1">
    <source>
        <dbReference type="Pfam" id="PF11706"/>
    </source>
</evidence>
<dbReference type="Pfam" id="PF11706">
    <property type="entry name" value="zf-CGNR"/>
    <property type="match status" value="1"/>
</dbReference>
<accession>A0A640TMM3</accession>
<dbReference type="InterPro" id="IPR010852">
    <property type="entry name" value="ABATE"/>
</dbReference>
<name>A0A640TMM3_STRNI</name>
<dbReference type="PANTHER" id="PTHR35525">
    <property type="entry name" value="BLL6575 PROTEIN"/>
    <property type="match status" value="1"/>
</dbReference>
<evidence type="ECO:0000313" key="3">
    <source>
        <dbReference type="Proteomes" id="UP000429552"/>
    </source>
</evidence>
<sequence>MESATPRTVGFRNAREGHVKQNHYGRLGAVLSADLINLPEMSAASVQSLLEEHEIRRPAVVDADVDGFRDWRDQLARVFGSTDATEQCSAVNDLLVAATIRPWVTTHDGLQPHLHFVPDSADVISRVKAVTAGGLAFVLCWEGGARLGRCLRPECSRAYVDTSRNGRRRYCTARCGNTEAVMRHRSRQPGGKRQRPFP</sequence>
<organism evidence="2 3">
    <name type="scientific">Streptomyces nigrescens</name>
    <dbReference type="NCBI Taxonomy" id="1920"/>
    <lineage>
        <taxon>Bacteria</taxon>
        <taxon>Bacillati</taxon>
        <taxon>Actinomycetota</taxon>
        <taxon>Actinomycetes</taxon>
        <taxon>Kitasatosporales</taxon>
        <taxon>Streptomycetaceae</taxon>
        <taxon>Streptomyces</taxon>
    </lineage>
</organism>
<proteinExistence type="predicted"/>
<dbReference type="AlphaFoldDB" id="A0A640TMM3"/>
<dbReference type="SUPFAM" id="SSF160904">
    <property type="entry name" value="Jann2411-like"/>
    <property type="match status" value="1"/>
</dbReference>
<comment type="caution">
    <text evidence="2">The sequence shown here is derived from an EMBL/GenBank/DDBJ whole genome shotgun (WGS) entry which is preliminary data.</text>
</comment>
<dbReference type="InterPro" id="IPR023286">
    <property type="entry name" value="ABATE_dom_sf"/>
</dbReference>
<dbReference type="Gene3D" id="1.10.3300.10">
    <property type="entry name" value="Jann2411-like domain"/>
    <property type="match status" value="1"/>
</dbReference>
<reference evidence="2 3" key="1">
    <citation type="submission" date="2019-12" db="EMBL/GenBank/DDBJ databases">
        <title>Whole genome shotgun sequence of Streptomyces libani subsp. libani NBRC 13452.</title>
        <authorList>
            <person name="Ichikawa N."/>
            <person name="Kimura A."/>
            <person name="Kitahashi Y."/>
            <person name="Komaki H."/>
            <person name="Tamura T."/>
        </authorList>
    </citation>
    <scope>NUCLEOTIDE SEQUENCE [LARGE SCALE GENOMIC DNA]</scope>
    <source>
        <strain evidence="2 3">NBRC 13452</strain>
    </source>
</reference>
<gene>
    <name evidence="2" type="ORF">Sliba_40340</name>
</gene>
<dbReference type="InterPro" id="IPR021005">
    <property type="entry name" value="Znf_CGNR"/>
</dbReference>
<dbReference type="PANTHER" id="PTHR35525:SF3">
    <property type="entry name" value="BLL6575 PROTEIN"/>
    <property type="match status" value="1"/>
</dbReference>
<dbReference type="Proteomes" id="UP000429552">
    <property type="component" value="Unassembled WGS sequence"/>
</dbReference>
<evidence type="ECO:0000313" key="2">
    <source>
        <dbReference type="EMBL" id="GFE23581.1"/>
    </source>
</evidence>
<dbReference type="EMBL" id="BLIP01000001">
    <property type="protein sequence ID" value="GFE23581.1"/>
    <property type="molecule type" value="Genomic_DNA"/>
</dbReference>